<dbReference type="SUPFAM" id="SSF47240">
    <property type="entry name" value="Ferritin-like"/>
    <property type="match status" value="1"/>
</dbReference>
<dbReference type="InterPro" id="IPR009078">
    <property type="entry name" value="Ferritin-like_SF"/>
</dbReference>
<dbReference type="Proteomes" id="UP001597115">
    <property type="component" value="Unassembled WGS sequence"/>
</dbReference>
<dbReference type="RefSeq" id="WP_380889434.1">
    <property type="nucleotide sequence ID" value="NZ_JBHUDY010000001.1"/>
</dbReference>
<organism evidence="2 3">
    <name type="scientific">Sphingomonas tabacisoli</name>
    <dbReference type="NCBI Taxonomy" id="2249466"/>
    <lineage>
        <taxon>Bacteria</taxon>
        <taxon>Pseudomonadati</taxon>
        <taxon>Pseudomonadota</taxon>
        <taxon>Alphaproteobacteria</taxon>
        <taxon>Sphingomonadales</taxon>
        <taxon>Sphingomonadaceae</taxon>
        <taxon>Sphingomonas</taxon>
    </lineage>
</organism>
<evidence type="ECO:0000313" key="2">
    <source>
        <dbReference type="EMBL" id="MFD1612501.1"/>
    </source>
</evidence>
<gene>
    <name evidence="2" type="ORF">ACFSCW_11890</name>
</gene>
<evidence type="ECO:0000313" key="3">
    <source>
        <dbReference type="Proteomes" id="UP001597115"/>
    </source>
</evidence>
<proteinExistence type="predicted"/>
<keyword evidence="3" id="KW-1185">Reference proteome</keyword>
<comment type="caution">
    <text evidence="2">The sequence shown here is derived from an EMBL/GenBank/DDBJ whole genome shotgun (WGS) entry which is preliminary data.</text>
</comment>
<protein>
    <submittedName>
        <fullName evidence="2">Ferritin-like domain-containing protein</fullName>
    </submittedName>
</protein>
<reference evidence="3" key="1">
    <citation type="journal article" date="2019" name="Int. J. Syst. Evol. Microbiol.">
        <title>The Global Catalogue of Microorganisms (GCM) 10K type strain sequencing project: providing services to taxonomists for standard genome sequencing and annotation.</title>
        <authorList>
            <consortium name="The Broad Institute Genomics Platform"/>
            <consortium name="The Broad Institute Genome Sequencing Center for Infectious Disease"/>
            <person name="Wu L."/>
            <person name="Ma J."/>
        </authorList>
    </citation>
    <scope>NUCLEOTIDE SEQUENCE [LARGE SCALE GENOMIC DNA]</scope>
    <source>
        <strain evidence="3">CGMCC 1.16275</strain>
    </source>
</reference>
<sequence length="300" mass="34372">MDLVPSWKSFDTGERAPEQGRIARGSPEHLALMCRTMLDTHDPYRPAVIDWPKLDDATRNKIVSLPIWDIAVATEGRAGMNVKTYAAEVENRLLRAAIEMNGYEESRHKIVLANMVEAYGIALAPEPEYKRPRDPEFAFMRTGYSECIDSFFGFGLFKIAKDSGFFPEELVETFEPVMREEGRHILFFVNWVAWWRRNMPWWRRPLFEAKVLIVWLFLIGERISMARGMGGNTKAQENNFTLNGSKELGVEVSFPELARICLAESDRRLKPYDPRLIRPRFVPGAMRLALRLMGGKGAVA</sequence>
<evidence type="ECO:0000256" key="1">
    <source>
        <dbReference type="SAM" id="MobiDB-lite"/>
    </source>
</evidence>
<feature type="region of interest" description="Disordered" evidence="1">
    <location>
        <begin position="1"/>
        <end position="22"/>
    </location>
</feature>
<dbReference type="EMBL" id="JBHUDY010000001">
    <property type="protein sequence ID" value="MFD1612501.1"/>
    <property type="molecule type" value="Genomic_DNA"/>
</dbReference>
<name>A0ABW4I4X8_9SPHN</name>
<accession>A0ABW4I4X8</accession>